<evidence type="ECO:0000313" key="1">
    <source>
        <dbReference type="EMBL" id="CAG8843213.1"/>
    </source>
</evidence>
<name>A0ABN7WZ84_GIGMA</name>
<proteinExistence type="predicted"/>
<feature type="non-terminal residue" evidence="1">
    <location>
        <position position="84"/>
    </location>
</feature>
<sequence>MDNSLPNLQETITSLRELLIALVHTSDNQRNACLISLASASITSKPERTTNNNTNNKQDYLNYSSTFTSHTDFVLAVQEYAIQQ</sequence>
<organism evidence="1 2">
    <name type="scientific">Gigaspora margarita</name>
    <dbReference type="NCBI Taxonomy" id="4874"/>
    <lineage>
        <taxon>Eukaryota</taxon>
        <taxon>Fungi</taxon>
        <taxon>Fungi incertae sedis</taxon>
        <taxon>Mucoromycota</taxon>
        <taxon>Glomeromycotina</taxon>
        <taxon>Glomeromycetes</taxon>
        <taxon>Diversisporales</taxon>
        <taxon>Gigasporaceae</taxon>
        <taxon>Gigaspora</taxon>
    </lineage>
</organism>
<dbReference type="EMBL" id="CAJVQB010071642">
    <property type="protein sequence ID" value="CAG8843213.1"/>
    <property type="molecule type" value="Genomic_DNA"/>
</dbReference>
<protein>
    <submittedName>
        <fullName evidence="1">3280_t:CDS:1</fullName>
    </submittedName>
</protein>
<gene>
    <name evidence="1" type="ORF">GMARGA_LOCUS36422</name>
</gene>
<keyword evidence="2" id="KW-1185">Reference proteome</keyword>
<dbReference type="Proteomes" id="UP000789901">
    <property type="component" value="Unassembled WGS sequence"/>
</dbReference>
<accession>A0ABN7WZ84</accession>
<reference evidence="1 2" key="1">
    <citation type="submission" date="2021-06" db="EMBL/GenBank/DDBJ databases">
        <authorList>
            <person name="Kallberg Y."/>
            <person name="Tangrot J."/>
            <person name="Rosling A."/>
        </authorList>
    </citation>
    <scope>NUCLEOTIDE SEQUENCE [LARGE SCALE GENOMIC DNA]</scope>
    <source>
        <strain evidence="1 2">120-4 pot B 10/14</strain>
    </source>
</reference>
<evidence type="ECO:0000313" key="2">
    <source>
        <dbReference type="Proteomes" id="UP000789901"/>
    </source>
</evidence>
<comment type="caution">
    <text evidence="1">The sequence shown here is derived from an EMBL/GenBank/DDBJ whole genome shotgun (WGS) entry which is preliminary data.</text>
</comment>